<sequence length="188" mass="20570">MTRFLTSTLLSLSLFLATIHVATARPPLGLLYPDSPTAECCDTSSTWSSFEDNSLGLGTTYWAFSSCARIPFRCYPRTHYLTSYLPSRWSANKQDGMLEVCCGQGTEGPSISEGDNRHIPYPGNWCEASLGYVLCCVPAVGNGECRLNGAQAHYLQVNSMDIPHTVVNQCLQPGVAGWKYCVKPGTSW</sequence>
<evidence type="ECO:0008006" key="4">
    <source>
        <dbReference type="Google" id="ProtNLM"/>
    </source>
</evidence>
<reference evidence="3" key="2">
    <citation type="journal article" date="2013" name="PLoS Genet.">
        <title>Comparative genome structure, secondary metabolite, and effector coding capacity across Cochliobolus pathogens.</title>
        <authorList>
            <person name="Condon B.J."/>
            <person name="Leng Y."/>
            <person name="Wu D."/>
            <person name="Bushley K.E."/>
            <person name="Ohm R.A."/>
            <person name="Otillar R."/>
            <person name="Martin J."/>
            <person name="Schackwitz W."/>
            <person name="Grimwood J."/>
            <person name="MohdZainudin N."/>
            <person name="Xue C."/>
            <person name="Wang R."/>
            <person name="Manning V.A."/>
            <person name="Dhillon B."/>
            <person name="Tu Z.J."/>
            <person name="Steffenson B.J."/>
            <person name="Salamov A."/>
            <person name="Sun H."/>
            <person name="Lowry S."/>
            <person name="LaButti K."/>
            <person name="Han J."/>
            <person name="Copeland A."/>
            <person name="Lindquist E."/>
            <person name="Barry K."/>
            <person name="Schmutz J."/>
            <person name="Baker S.E."/>
            <person name="Ciuffetti L.M."/>
            <person name="Grigoriev I.V."/>
            <person name="Zhong S."/>
            <person name="Turgeon B.G."/>
        </authorList>
    </citation>
    <scope>NUCLEOTIDE SEQUENCE [LARGE SCALE GENOMIC DNA]</scope>
    <source>
        <strain evidence="3">C5 / ATCC 48332 / race O</strain>
    </source>
</reference>
<dbReference type="Proteomes" id="UP000016936">
    <property type="component" value="Unassembled WGS sequence"/>
</dbReference>
<keyword evidence="3" id="KW-1185">Reference proteome</keyword>
<evidence type="ECO:0000313" key="3">
    <source>
        <dbReference type="Proteomes" id="UP000016936"/>
    </source>
</evidence>
<feature type="signal peptide" evidence="1">
    <location>
        <begin position="1"/>
        <end position="24"/>
    </location>
</feature>
<dbReference type="HOGENOM" id="CLU_1703908_0_0_1"/>
<keyword evidence="1" id="KW-0732">Signal</keyword>
<gene>
    <name evidence="2" type="ORF">COCHEDRAFT_1027670</name>
</gene>
<protein>
    <recommendedName>
        <fullName evidence="4">Hydrophobin</fullName>
    </recommendedName>
</protein>
<feature type="chain" id="PRO_5004026634" description="Hydrophobin" evidence="1">
    <location>
        <begin position="25"/>
        <end position="188"/>
    </location>
</feature>
<name>M2TCB9_COCH5</name>
<evidence type="ECO:0000256" key="1">
    <source>
        <dbReference type="SAM" id="SignalP"/>
    </source>
</evidence>
<dbReference type="AlphaFoldDB" id="M2TCB9"/>
<reference evidence="2 3" key="1">
    <citation type="journal article" date="2012" name="PLoS Pathog.">
        <title>Diverse lifestyles and strategies of plant pathogenesis encoded in the genomes of eighteen Dothideomycetes fungi.</title>
        <authorList>
            <person name="Ohm R.A."/>
            <person name="Feau N."/>
            <person name="Henrissat B."/>
            <person name="Schoch C.L."/>
            <person name="Horwitz B.A."/>
            <person name="Barry K.W."/>
            <person name="Condon B.J."/>
            <person name="Copeland A.C."/>
            <person name="Dhillon B."/>
            <person name="Glaser F."/>
            <person name="Hesse C.N."/>
            <person name="Kosti I."/>
            <person name="LaButti K."/>
            <person name="Lindquist E.A."/>
            <person name="Lucas S."/>
            <person name="Salamov A.A."/>
            <person name="Bradshaw R.E."/>
            <person name="Ciuffetti L."/>
            <person name="Hamelin R.C."/>
            <person name="Kema G.H.J."/>
            <person name="Lawrence C."/>
            <person name="Scott J.A."/>
            <person name="Spatafora J.W."/>
            <person name="Turgeon B.G."/>
            <person name="de Wit P.J.G.M."/>
            <person name="Zhong S."/>
            <person name="Goodwin S.B."/>
            <person name="Grigoriev I.V."/>
        </authorList>
    </citation>
    <scope>NUCLEOTIDE SEQUENCE [LARGE SCALE GENOMIC DNA]</scope>
    <source>
        <strain evidence="3">C5 / ATCC 48332 / race O</strain>
    </source>
</reference>
<proteinExistence type="predicted"/>
<organism evidence="2 3">
    <name type="scientific">Cochliobolus heterostrophus (strain C5 / ATCC 48332 / race O)</name>
    <name type="common">Southern corn leaf blight fungus</name>
    <name type="synonym">Bipolaris maydis</name>
    <dbReference type="NCBI Taxonomy" id="701091"/>
    <lineage>
        <taxon>Eukaryota</taxon>
        <taxon>Fungi</taxon>
        <taxon>Dikarya</taxon>
        <taxon>Ascomycota</taxon>
        <taxon>Pezizomycotina</taxon>
        <taxon>Dothideomycetes</taxon>
        <taxon>Pleosporomycetidae</taxon>
        <taxon>Pleosporales</taxon>
        <taxon>Pleosporineae</taxon>
        <taxon>Pleosporaceae</taxon>
        <taxon>Bipolaris</taxon>
    </lineage>
</organism>
<dbReference type="EMBL" id="KB445571">
    <property type="protein sequence ID" value="EMD95185.1"/>
    <property type="molecule type" value="Genomic_DNA"/>
</dbReference>
<dbReference type="OrthoDB" id="10399371at2759"/>
<accession>M2TCB9</accession>
<evidence type="ECO:0000313" key="2">
    <source>
        <dbReference type="EMBL" id="EMD95185.1"/>
    </source>
</evidence>